<keyword evidence="4" id="KW-1185">Reference proteome</keyword>
<sequence>AKDYIVGFIFYKYLSDQLAQFAKDQGMSSAEIIALNENDTSSTDYIKKEPGYFIGYDDLF</sequence>
<organism evidence="3 4">
    <name type="scientific">Candidatus Endonucleibacter bathymodioli</name>
    <dbReference type="NCBI Taxonomy" id="539814"/>
    <lineage>
        <taxon>Bacteria</taxon>
        <taxon>Pseudomonadati</taxon>
        <taxon>Pseudomonadota</taxon>
        <taxon>Gammaproteobacteria</taxon>
        <taxon>Oceanospirillales</taxon>
        <taxon>Endozoicomonadaceae</taxon>
        <taxon>Candidatus Endonucleibacter</taxon>
    </lineage>
</organism>
<evidence type="ECO:0000256" key="1">
    <source>
        <dbReference type="ARBA" id="ARBA00006594"/>
    </source>
</evidence>
<protein>
    <submittedName>
        <fullName evidence="3">Uncharacterized protein</fullName>
    </submittedName>
</protein>
<dbReference type="AlphaFoldDB" id="A0AA90SSS3"/>
<feature type="non-terminal residue" evidence="3">
    <location>
        <position position="1"/>
    </location>
</feature>
<evidence type="ECO:0000313" key="3">
    <source>
        <dbReference type="EMBL" id="MDP0588855.1"/>
    </source>
</evidence>
<accession>A0AA90SSS3</accession>
<reference evidence="3 4" key="1">
    <citation type="journal article" date="2023" name="bioRxiv">
        <title>An intranuclear bacterial parasite of deep-sea mussels expresses apoptosis inhibitors acquired from its host.</title>
        <authorList>
            <person name="Gonzalez Porras M.A."/>
            <person name="Assie A."/>
            <person name="Tietjen M."/>
            <person name="Violette M."/>
            <person name="Kleiner M."/>
            <person name="Gruber-Vodicka H."/>
            <person name="Dubilier N."/>
            <person name="Leisch N."/>
        </authorList>
    </citation>
    <scope>NUCLEOTIDE SEQUENCE [LARGE SCALE GENOMIC DNA]</scope>
    <source>
        <strain evidence="3">IAP13</strain>
    </source>
</reference>
<dbReference type="EMBL" id="JASXSV010000008">
    <property type="protein sequence ID" value="MDP0588855.1"/>
    <property type="molecule type" value="Genomic_DNA"/>
</dbReference>
<proteinExistence type="inferred from homology"/>
<dbReference type="Gene3D" id="1.20.1260.30">
    <property type="match status" value="1"/>
</dbReference>
<evidence type="ECO:0000256" key="2">
    <source>
        <dbReference type="ARBA" id="ARBA00022747"/>
    </source>
</evidence>
<keyword evidence="2" id="KW-0680">Restriction system</keyword>
<evidence type="ECO:0000313" key="4">
    <source>
        <dbReference type="Proteomes" id="UP001178148"/>
    </source>
</evidence>
<gene>
    <name evidence="3" type="ORF">QS748_06555</name>
</gene>
<dbReference type="GO" id="GO:0009307">
    <property type="term" value="P:DNA restriction-modification system"/>
    <property type="evidence" value="ECO:0007669"/>
    <property type="project" value="UniProtKB-KW"/>
</dbReference>
<name>A0AA90SSS3_9GAMM</name>
<comment type="similarity">
    <text evidence="1">Belongs to the N(4)/N(6)-methyltransferase family.</text>
</comment>
<dbReference type="Proteomes" id="UP001178148">
    <property type="component" value="Unassembled WGS sequence"/>
</dbReference>
<comment type="caution">
    <text evidence="3">The sequence shown here is derived from an EMBL/GenBank/DDBJ whole genome shotgun (WGS) entry which is preliminary data.</text>
</comment>
<dbReference type="InterPro" id="IPR038333">
    <property type="entry name" value="T1MK-like_N_sf"/>
</dbReference>